<proteinExistence type="predicted"/>
<feature type="compositionally biased region" description="Basic and acidic residues" evidence="1">
    <location>
        <begin position="75"/>
        <end position="86"/>
    </location>
</feature>
<gene>
    <name evidence="2" type="ORF">LSH36_662g02038</name>
</gene>
<comment type="caution">
    <text evidence="2">The sequence shown here is derived from an EMBL/GenBank/DDBJ whole genome shotgun (WGS) entry which is preliminary data.</text>
</comment>
<feature type="compositionally biased region" description="Basic and acidic residues" evidence="1">
    <location>
        <begin position="264"/>
        <end position="275"/>
    </location>
</feature>
<accession>A0AAD9J4I0</accession>
<evidence type="ECO:0000313" key="2">
    <source>
        <dbReference type="EMBL" id="KAK2145695.1"/>
    </source>
</evidence>
<feature type="region of interest" description="Disordered" evidence="1">
    <location>
        <begin position="74"/>
        <end position="140"/>
    </location>
</feature>
<feature type="region of interest" description="Disordered" evidence="1">
    <location>
        <begin position="232"/>
        <end position="275"/>
    </location>
</feature>
<dbReference type="EMBL" id="JAODUP010000662">
    <property type="protein sequence ID" value="KAK2145695.1"/>
    <property type="molecule type" value="Genomic_DNA"/>
</dbReference>
<reference evidence="2" key="1">
    <citation type="journal article" date="2023" name="Mol. Biol. Evol.">
        <title>Third-Generation Sequencing Reveals the Adaptive Role of the Epigenome in Three Deep-Sea Polychaetes.</title>
        <authorList>
            <person name="Perez M."/>
            <person name="Aroh O."/>
            <person name="Sun Y."/>
            <person name="Lan Y."/>
            <person name="Juniper S.K."/>
            <person name="Young C.R."/>
            <person name="Angers B."/>
            <person name="Qian P.Y."/>
        </authorList>
    </citation>
    <scope>NUCLEOTIDE SEQUENCE</scope>
    <source>
        <strain evidence="2">P08H-3</strain>
    </source>
</reference>
<evidence type="ECO:0000313" key="3">
    <source>
        <dbReference type="Proteomes" id="UP001208570"/>
    </source>
</evidence>
<dbReference type="Proteomes" id="UP001208570">
    <property type="component" value="Unassembled WGS sequence"/>
</dbReference>
<feature type="compositionally biased region" description="Basic and acidic residues" evidence="1">
    <location>
        <begin position="99"/>
        <end position="111"/>
    </location>
</feature>
<dbReference type="AlphaFoldDB" id="A0AAD9J4I0"/>
<organism evidence="2 3">
    <name type="scientific">Paralvinella palmiformis</name>
    <dbReference type="NCBI Taxonomy" id="53620"/>
    <lineage>
        <taxon>Eukaryota</taxon>
        <taxon>Metazoa</taxon>
        <taxon>Spiralia</taxon>
        <taxon>Lophotrochozoa</taxon>
        <taxon>Annelida</taxon>
        <taxon>Polychaeta</taxon>
        <taxon>Sedentaria</taxon>
        <taxon>Canalipalpata</taxon>
        <taxon>Terebellida</taxon>
        <taxon>Terebelliformia</taxon>
        <taxon>Alvinellidae</taxon>
        <taxon>Paralvinella</taxon>
    </lineage>
</organism>
<keyword evidence="3" id="KW-1185">Reference proteome</keyword>
<sequence length="275" mass="29452">MGRVEFAPLSGLPMSADVLGQVARYLWGLVKIKGEGSDLGLDTVGILPSCKGVSLRAYARVYERAISRISLTGTRKADLQDPDHIPAADSTPQSSGQRDGSDGMTPDRPEVEAFISDNTDEQTETAPTETEMAPLSKEPVVNEIGTLSFYGAVTPASPASTNPEPASEEVRTTNGYHGNDEAGCTETEEEKIQELMSRSDTAVIFPEPVSDHEEGNVTTENEAPLERALMTSRERSRAEPCQIAAGPISGRHLPGEMDVNVSEAEDKAPAPEIKK</sequence>
<protein>
    <submittedName>
        <fullName evidence="2">Uncharacterized protein</fullName>
    </submittedName>
</protein>
<feature type="region of interest" description="Disordered" evidence="1">
    <location>
        <begin position="155"/>
        <end position="189"/>
    </location>
</feature>
<evidence type="ECO:0000256" key="1">
    <source>
        <dbReference type="SAM" id="MobiDB-lite"/>
    </source>
</evidence>
<name>A0AAD9J4I0_9ANNE</name>